<dbReference type="STRING" id="78410.A0A0P7B956"/>
<evidence type="ECO:0000313" key="3">
    <source>
        <dbReference type="Proteomes" id="UP000050424"/>
    </source>
</evidence>
<protein>
    <submittedName>
        <fullName evidence="2">Uncharacterized protein</fullName>
    </submittedName>
</protein>
<accession>A0A0P7B956</accession>
<proteinExistence type="predicted"/>
<organism evidence="2 3">
    <name type="scientific">Neonectria ditissima</name>
    <dbReference type="NCBI Taxonomy" id="78410"/>
    <lineage>
        <taxon>Eukaryota</taxon>
        <taxon>Fungi</taxon>
        <taxon>Dikarya</taxon>
        <taxon>Ascomycota</taxon>
        <taxon>Pezizomycotina</taxon>
        <taxon>Sordariomycetes</taxon>
        <taxon>Hypocreomycetidae</taxon>
        <taxon>Hypocreales</taxon>
        <taxon>Nectriaceae</taxon>
        <taxon>Neonectria</taxon>
    </lineage>
</organism>
<comment type="caution">
    <text evidence="2">The sequence shown here is derived from an EMBL/GenBank/DDBJ whole genome shotgun (WGS) entry which is preliminary data.</text>
</comment>
<evidence type="ECO:0000256" key="1">
    <source>
        <dbReference type="SAM" id="MobiDB-lite"/>
    </source>
</evidence>
<gene>
    <name evidence="2" type="ORF">AK830_g7871</name>
</gene>
<feature type="region of interest" description="Disordered" evidence="1">
    <location>
        <begin position="1"/>
        <end position="21"/>
    </location>
</feature>
<name>A0A0P7B956_9HYPO</name>
<dbReference type="OrthoDB" id="5290015at2759"/>
<dbReference type="AlphaFoldDB" id="A0A0P7B956"/>
<evidence type="ECO:0000313" key="2">
    <source>
        <dbReference type="EMBL" id="KPM38673.1"/>
    </source>
</evidence>
<sequence length="302" mass="33664">MSSRRSRSSRSPQPPPPPRTDVLENMRVLNQSDANPFHTPDIPPTSRTFRVVAFSFNLAMFMLESPRGNDALLSTGNGIWNVFGRRQRRTTIFQGDESTMPAFVNKFLAKCRADPPTIIVSDRITGEGLAERVDWQNVHGAKEDVYSAKWAALFRLNKTVINNAILAAEDNDKEDFHKFLFLLSVSVAHELVHLFVGFMLGDSGRSTPAEINHPAGQAGSQRLGESGRYWEGKFLGHCVEAFYDETHPRGLNQPGIFYTNAHTGRGFKVDHRSIEDYLKLKFAYQIGLVADRGGKGSGPSRA</sequence>
<dbReference type="Proteomes" id="UP000050424">
    <property type="component" value="Unassembled WGS sequence"/>
</dbReference>
<dbReference type="EMBL" id="LKCW01000127">
    <property type="protein sequence ID" value="KPM38673.1"/>
    <property type="molecule type" value="Genomic_DNA"/>
</dbReference>
<keyword evidence="3" id="KW-1185">Reference proteome</keyword>
<reference evidence="2 3" key="1">
    <citation type="submission" date="2015-09" db="EMBL/GenBank/DDBJ databases">
        <title>Draft genome of a European isolate of the apple canker pathogen Neonectria ditissima.</title>
        <authorList>
            <person name="Gomez-Cortecero A."/>
            <person name="Harrison R.J."/>
            <person name="Armitage A.D."/>
        </authorList>
    </citation>
    <scope>NUCLEOTIDE SEQUENCE [LARGE SCALE GENOMIC DNA]</scope>
    <source>
        <strain evidence="2 3">R09/05</strain>
    </source>
</reference>